<protein>
    <recommendedName>
        <fullName evidence="5">Putative pre-16S rRNA nuclease</fullName>
        <ecNumber evidence="5">3.1.-.-</ecNumber>
    </recommendedName>
</protein>
<gene>
    <name evidence="7" type="primary">ruvX</name>
    <name evidence="7" type="ORF">IPMB12_09925</name>
</gene>
<organism evidence="7 8">
    <name type="scientific">Zophobihabitans entericus</name>
    <dbReference type="NCBI Taxonomy" id="1635327"/>
    <lineage>
        <taxon>Bacteria</taxon>
        <taxon>Pseudomonadati</taxon>
        <taxon>Pseudomonadota</taxon>
        <taxon>Gammaproteobacteria</taxon>
        <taxon>Orbales</taxon>
        <taxon>Orbaceae</taxon>
        <taxon>Zophobihabitans</taxon>
    </lineage>
</organism>
<dbReference type="FunFam" id="3.30.420.140:FF:000002">
    <property type="entry name" value="Putative pre-16S rRNA nuclease"/>
    <property type="match status" value="1"/>
</dbReference>
<dbReference type="GO" id="GO:0004518">
    <property type="term" value="F:nuclease activity"/>
    <property type="evidence" value="ECO:0007669"/>
    <property type="project" value="UniProtKB-KW"/>
</dbReference>
<comment type="similarity">
    <text evidence="5">Belongs to the YqgF HJR family.</text>
</comment>
<dbReference type="PANTHER" id="PTHR33317:SF4">
    <property type="entry name" value="POLYNUCLEOTIDYL TRANSFERASE, RIBONUCLEASE H-LIKE SUPERFAMILY PROTEIN"/>
    <property type="match status" value="1"/>
</dbReference>
<evidence type="ECO:0000256" key="3">
    <source>
        <dbReference type="ARBA" id="ARBA00022722"/>
    </source>
</evidence>
<comment type="subcellular location">
    <subcellularLocation>
        <location evidence="5">Cytoplasm</location>
    </subcellularLocation>
</comment>
<evidence type="ECO:0000259" key="6">
    <source>
        <dbReference type="SMART" id="SM00732"/>
    </source>
</evidence>
<dbReference type="AlphaFoldDB" id="A0A6G9ICL3"/>
<dbReference type="RefSeq" id="WP_166917268.1">
    <property type="nucleotide sequence ID" value="NZ_CP050253.1"/>
</dbReference>
<accession>A0A6G9ICL3</accession>
<dbReference type="InterPro" id="IPR005227">
    <property type="entry name" value="YqgF"/>
</dbReference>
<dbReference type="HAMAP" id="MF_00651">
    <property type="entry name" value="Nuclease_YqgF"/>
    <property type="match status" value="1"/>
</dbReference>
<dbReference type="GO" id="GO:0016788">
    <property type="term" value="F:hydrolase activity, acting on ester bonds"/>
    <property type="evidence" value="ECO:0007669"/>
    <property type="project" value="UniProtKB-UniRule"/>
</dbReference>
<dbReference type="FunCoup" id="A0A6G9ICL3">
    <property type="interactions" value="333"/>
</dbReference>
<dbReference type="InterPro" id="IPR012337">
    <property type="entry name" value="RNaseH-like_sf"/>
</dbReference>
<keyword evidence="4 5" id="KW-0378">Hydrolase</keyword>
<dbReference type="Pfam" id="PF03652">
    <property type="entry name" value="RuvX"/>
    <property type="match status" value="1"/>
</dbReference>
<dbReference type="SUPFAM" id="SSF53098">
    <property type="entry name" value="Ribonuclease H-like"/>
    <property type="match status" value="1"/>
</dbReference>
<sequence length="136" mass="15173">MATVIAFDFGTGSIGAAIGQDITKTARPLTAFKARDGIPDWQKIEKVLKEWQPDYLVVGLPLNMDGTEQPLTERAKKFANRLHGRFGYQVHLQDERLTTVEAKSHIFESGGYRALNKGHVDATSAVIILESWFDNQ</sequence>
<keyword evidence="1 5" id="KW-0963">Cytoplasm</keyword>
<evidence type="ECO:0000313" key="8">
    <source>
        <dbReference type="Proteomes" id="UP000501168"/>
    </source>
</evidence>
<dbReference type="SMART" id="SM00732">
    <property type="entry name" value="YqgFc"/>
    <property type="match status" value="1"/>
</dbReference>
<dbReference type="InParanoid" id="A0A6G9ICL3"/>
<comment type="function">
    <text evidence="5">Could be a nuclease involved in processing of the 5'-end of pre-16S rRNA.</text>
</comment>
<dbReference type="Proteomes" id="UP000501168">
    <property type="component" value="Chromosome"/>
</dbReference>
<evidence type="ECO:0000313" key="7">
    <source>
        <dbReference type="EMBL" id="QIQ21971.1"/>
    </source>
</evidence>
<dbReference type="GO" id="GO:0000967">
    <property type="term" value="P:rRNA 5'-end processing"/>
    <property type="evidence" value="ECO:0007669"/>
    <property type="project" value="UniProtKB-UniRule"/>
</dbReference>
<evidence type="ECO:0000256" key="1">
    <source>
        <dbReference type="ARBA" id="ARBA00022490"/>
    </source>
</evidence>
<dbReference type="EMBL" id="CP050253">
    <property type="protein sequence ID" value="QIQ21971.1"/>
    <property type="molecule type" value="Genomic_DNA"/>
</dbReference>
<dbReference type="InterPro" id="IPR006641">
    <property type="entry name" value="YqgF/RNaseH-like_dom"/>
</dbReference>
<evidence type="ECO:0000256" key="2">
    <source>
        <dbReference type="ARBA" id="ARBA00022517"/>
    </source>
</evidence>
<keyword evidence="3 5" id="KW-0540">Nuclease</keyword>
<dbReference type="GO" id="GO:0005829">
    <property type="term" value="C:cytosol"/>
    <property type="evidence" value="ECO:0007669"/>
    <property type="project" value="TreeGrafter"/>
</dbReference>
<evidence type="ECO:0000256" key="4">
    <source>
        <dbReference type="ARBA" id="ARBA00022801"/>
    </source>
</evidence>
<dbReference type="Gene3D" id="3.30.420.140">
    <property type="entry name" value="YqgF/RNase H-like domain"/>
    <property type="match status" value="1"/>
</dbReference>
<proteinExistence type="inferred from homology"/>
<name>A0A6G9ICL3_9GAMM</name>
<dbReference type="NCBIfam" id="TIGR00250">
    <property type="entry name" value="RNAse_H_YqgF"/>
    <property type="match status" value="1"/>
</dbReference>
<keyword evidence="8" id="KW-1185">Reference proteome</keyword>
<dbReference type="EC" id="3.1.-.-" evidence="5"/>
<feature type="domain" description="YqgF/RNase H-like" evidence="6">
    <location>
        <begin position="2"/>
        <end position="102"/>
    </location>
</feature>
<reference evidence="7 8" key="1">
    <citation type="submission" date="2020-03" db="EMBL/GenBank/DDBJ databases">
        <title>Complete genome sequence of Orbus sp. IPMB12 (BCRC 80908).</title>
        <authorList>
            <person name="Lo W.-S."/>
            <person name="Chang T.-H."/>
            <person name="Kuo C.-H."/>
        </authorList>
    </citation>
    <scope>NUCLEOTIDE SEQUENCE [LARGE SCALE GENOMIC DNA]</scope>
    <source>
        <strain evidence="7 8">IPMB12</strain>
    </source>
</reference>
<keyword evidence="2 5" id="KW-0690">Ribosome biogenesis</keyword>
<dbReference type="CDD" id="cd16964">
    <property type="entry name" value="YqgF"/>
    <property type="match status" value="1"/>
</dbReference>
<dbReference type="PANTHER" id="PTHR33317">
    <property type="entry name" value="POLYNUCLEOTIDYL TRANSFERASE, RIBONUCLEASE H-LIKE SUPERFAMILY PROTEIN"/>
    <property type="match status" value="1"/>
</dbReference>
<dbReference type="InterPro" id="IPR037027">
    <property type="entry name" value="YqgF/RNaseH-like_dom_sf"/>
</dbReference>
<dbReference type="KEGG" id="orb:IPMB12_09925"/>
<evidence type="ECO:0000256" key="5">
    <source>
        <dbReference type="HAMAP-Rule" id="MF_00651"/>
    </source>
</evidence>